<dbReference type="AlphaFoldDB" id="A4C809"/>
<evidence type="ECO:0000313" key="2">
    <source>
        <dbReference type="EMBL" id="EAR28724.1"/>
    </source>
</evidence>
<protein>
    <submittedName>
        <fullName evidence="2">Uncharacterized protein</fullName>
    </submittedName>
</protein>
<reference evidence="2 3" key="1">
    <citation type="submission" date="2006-02" db="EMBL/GenBank/DDBJ databases">
        <authorList>
            <person name="Moran M.A."/>
            <person name="Kjelleberg S."/>
            <person name="Egan S."/>
            <person name="Saunders N."/>
            <person name="Thomas T."/>
            <person name="Ferriera S."/>
            <person name="Johnson J."/>
            <person name="Kravitz S."/>
            <person name="Halpern A."/>
            <person name="Remington K."/>
            <person name="Beeson K."/>
            <person name="Tran B."/>
            <person name="Rogers Y.-H."/>
            <person name="Friedman R."/>
            <person name="Venter J.C."/>
        </authorList>
    </citation>
    <scope>NUCLEOTIDE SEQUENCE [LARGE SCALE GENOMIC DNA]</scope>
    <source>
        <strain evidence="2 3">D2</strain>
    </source>
</reference>
<accession>A4C809</accession>
<organism evidence="2 3">
    <name type="scientific">Pseudoalteromonas tunicata D2</name>
    <dbReference type="NCBI Taxonomy" id="87626"/>
    <lineage>
        <taxon>Bacteria</taxon>
        <taxon>Pseudomonadati</taxon>
        <taxon>Pseudomonadota</taxon>
        <taxon>Gammaproteobacteria</taxon>
        <taxon>Alteromonadales</taxon>
        <taxon>Pseudoalteromonadaceae</taxon>
        <taxon>Pseudoalteromonas</taxon>
    </lineage>
</organism>
<comment type="caution">
    <text evidence="2">The sequence shown here is derived from an EMBL/GenBank/DDBJ whole genome shotgun (WGS) entry which is preliminary data.</text>
</comment>
<keyword evidence="1" id="KW-0472">Membrane</keyword>
<evidence type="ECO:0000256" key="1">
    <source>
        <dbReference type="SAM" id="Phobius"/>
    </source>
</evidence>
<dbReference type="HOGENOM" id="CLU_3121753_0_0_6"/>
<keyword evidence="1" id="KW-0812">Transmembrane</keyword>
<dbReference type="EMBL" id="AAOH01000003">
    <property type="protein sequence ID" value="EAR28724.1"/>
    <property type="molecule type" value="Genomic_DNA"/>
</dbReference>
<sequence length="50" mass="5959">MVQLNLAEEFTRFTAKWLPLVAIFVKKTLLFVSYLVTFVFFFKRNSNVIK</sequence>
<keyword evidence="3" id="KW-1185">Reference proteome</keyword>
<feature type="transmembrane region" description="Helical" evidence="1">
    <location>
        <begin position="20"/>
        <end position="42"/>
    </location>
</feature>
<dbReference type="Proteomes" id="UP000006201">
    <property type="component" value="Unassembled WGS sequence"/>
</dbReference>
<keyword evidence="1" id="KW-1133">Transmembrane helix</keyword>
<gene>
    <name evidence="2" type="ORF">PTD2_06769</name>
</gene>
<proteinExistence type="predicted"/>
<name>A4C809_9GAMM</name>
<evidence type="ECO:0000313" key="3">
    <source>
        <dbReference type="Proteomes" id="UP000006201"/>
    </source>
</evidence>